<name>A0A1F8ED36_9BACT</name>
<dbReference type="SUPFAM" id="SSF52980">
    <property type="entry name" value="Restriction endonuclease-like"/>
    <property type="match status" value="1"/>
</dbReference>
<dbReference type="InterPro" id="IPR003509">
    <property type="entry name" value="UPF0102_YraN-like"/>
</dbReference>
<gene>
    <name evidence="3" type="ORF">A2735_02770</name>
</gene>
<dbReference type="HAMAP" id="MF_00048">
    <property type="entry name" value="UPF0102"/>
    <property type="match status" value="1"/>
</dbReference>
<reference evidence="3 4" key="1">
    <citation type="journal article" date="2016" name="Nat. Commun.">
        <title>Thousands of microbial genomes shed light on interconnected biogeochemical processes in an aquifer system.</title>
        <authorList>
            <person name="Anantharaman K."/>
            <person name="Brown C.T."/>
            <person name="Hug L.A."/>
            <person name="Sharon I."/>
            <person name="Castelle C.J."/>
            <person name="Probst A.J."/>
            <person name="Thomas B.C."/>
            <person name="Singh A."/>
            <person name="Wilkins M.J."/>
            <person name="Karaoz U."/>
            <person name="Brodie E.L."/>
            <person name="Williams K.H."/>
            <person name="Hubbard S.S."/>
            <person name="Banfield J.F."/>
        </authorList>
    </citation>
    <scope>NUCLEOTIDE SEQUENCE [LARGE SCALE GENOMIC DNA]</scope>
</reference>
<evidence type="ECO:0000313" key="4">
    <source>
        <dbReference type="Proteomes" id="UP000178520"/>
    </source>
</evidence>
<protein>
    <recommendedName>
        <fullName evidence="2">UPF0102 protein A2735_02770</fullName>
    </recommendedName>
</protein>
<evidence type="ECO:0000256" key="2">
    <source>
        <dbReference type="HAMAP-Rule" id="MF_00048"/>
    </source>
</evidence>
<dbReference type="AlphaFoldDB" id="A0A1F8ED36"/>
<dbReference type="PANTHER" id="PTHR34039:SF1">
    <property type="entry name" value="UPF0102 PROTEIN YRAN"/>
    <property type="match status" value="1"/>
</dbReference>
<dbReference type="GO" id="GO:0003676">
    <property type="term" value="F:nucleic acid binding"/>
    <property type="evidence" value="ECO:0007669"/>
    <property type="project" value="InterPro"/>
</dbReference>
<proteinExistence type="inferred from homology"/>
<comment type="similarity">
    <text evidence="1 2">Belongs to the UPF0102 family.</text>
</comment>
<dbReference type="InterPro" id="IPR011856">
    <property type="entry name" value="tRNA_endonuc-like_dom_sf"/>
</dbReference>
<dbReference type="PANTHER" id="PTHR34039">
    <property type="entry name" value="UPF0102 PROTEIN YRAN"/>
    <property type="match status" value="1"/>
</dbReference>
<dbReference type="Pfam" id="PF02021">
    <property type="entry name" value="UPF0102"/>
    <property type="match status" value="1"/>
</dbReference>
<dbReference type="InterPro" id="IPR011335">
    <property type="entry name" value="Restrct_endonuc-II-like"/>
</dbReference>
<comment type="caution">
    <text evidence="3">The sequence shown here is derived from an EMBL/GenBank/DDBJ whole genome shotgun (WGS) entry which is preliminary data.</text>
</comment>
<evidence type="ECO:0000313" key="3">
    <source>
        <dbReference type="EMBL" id="OGM97865.1"/>
    </source>
</evidence>
<dbReference type="Gene3D" id="3.40.1350.10">
    <property type="match status" value="1"/>
</dbReference>
<dbReference type="STRING" id="1802660.A2735_02770"/>
<evidence type="ECO:0000256" key="1">
    <source>
        <dbReference type="ARBA" id="ARBA00006738"/>
    </source>
</evidence>
<accession>A0A1F8ED36</accession>
<dbReference type="Proteomes" id="UP000178520">
    <property type="component" value="Unassembled WGS sequence"/>
</dbReference>
<sequence>MPLRGTSELGFFAEHYAAEYLKSKGYEIKGHNYRKPWGEIDIIVEKEGIVIFVEVKASKKDIAGFEPELRVNTDKRHRMARIARTYLSDNHYPDDQPWQMDVVAVAFVKERGVAKIRHYKNIE</sequence>
<dbReference type="EMBL" id="MGJA01000007">
    <property type="protein sequence ID" value="OGM97865.1"/>
    <property type="molecule type" value="Genomic_DNA"/>
</dbReference>
<organism evidence="3 4">
    <name type="scientific">Candidatus Yanofskybacteria bacterium RIFCSPHIGHO2_01_FULL_41_21</name>
    <dbReference type="NCBI Taxonomy" id="1802660"/>
    <lineage>
        <taxon>Bacteria</taxon>
        <taxon>Candidatus Yanofskyibacteriota</taxon>
    </lineage>
</organism>